<protein>
    <recommendedName>
        <fullName evidence="5">Acetylserotonin O-methyltransferase-like protein</fullName>
    </recommendedName>
</protein>
<dbReference type="PANTHER" id="PTHR43213:SF5">
    <property type="entry name" value="BIFUNCTIONAL DTTP_UTP PYROPHOSPHATASE_METHYLTRANSFERASE PROTEIN-RELATED"/>
    <property type="match status" value="1"/>
</dbReference>
<dbReference type="Pfam" id="PF02545">
    <property type="entry name" value="Maf"/>
    <property type="match status" value="1"/>
</dbReference>
<dbReference type="InterPro" id="IPR003697">
    <property type="entry name" value="Maf-like"/>
</dbReference>
<dbReference type="InterPro" id="IPR029001">
    <property type="entry name" value="ITPase-like_fam"/>
</dbReference>
<name>A0AA89C8T2_PINIB</name>
<dbReference type="SUPFAM" id="SSF52972">
    <property type="entry name" value="ITPase-like"/>
    <property type="match status" value="1"/>
</dbReference>
<dbReference type="EMBL" id="VSWD01000006">
    <property type="protein sequence ID" value="KAK3099936.1"/>
    <property type="molecule type" value="Genomic_DNA"/>
</dbReference>
<dbReference type="PANTHER" id="PTHR43213">
    <property type="entry name" value="BIFUNCTIONAL DTTP/UTP PYROPHOSPHATASE/METHYLTRANSFERASE PROTEIN-RELATED"/>
    <property type="match status" value="1"/>
</dbReference>
<dbReference type="GO" id="GO:0047429">
    <property type="term" value="F:nucleoside triphosphate diphosphatase activity"/>
    <property type="evidence" value="ECO:0007669"/>
    <property type="project" value="InterPro"/>
</dbReference>
<reference evidence="3" key="1">
    <citation type="submission" date="2019-08" db="EMBL/GenBank/DDBJ databases">
        <title>The improved chromosome-level genome for the pearl oyster Pinctada fucata martensii using PacBio sequencing and Hi-C.</title>
        <authorList>
            <person name="Zheng Z."/>
        </authorList>
    </citation>
    <scope>NUCLEOTIDE SEQUENCE</scope>
    <source>
        <strain evidence="3">ZZ-2019</strain>
        <tissue evidence="3">Adductor muscle</tissue>
    </source>
</reference>
<evidence type="ECO:0000313" key="4">
    <source>
        <dbReference type="Proteomes" id="UP001186944"/>
    </source>
</evidence>
<dbReference type="HAMAP" id="MF_00528">
    <property type="entry name" value="Maf"/>
    <property type="match status" value="1"/>
</dbReference>
<evidence type="ECO:0000256" key="1">
    <source>
        <dbReference type="ARBA" id="ARBA00001968"/>
    </source>
</evidence>
<dbReference type="AlphaFoldDB" id="A0AA89C8T2"/>
<keyword evidence="2" id="KW-0378">Hydrolase</keyword>
<evidence type="ECO:0000256" key="2">
    <source>
        <dbReference type="ARBA" id="ARBA00022801"/>
    </source>
</evidence>
<proteinExistence type="inferred from homology"/>
<comment type="caution">
    <text evidence="3">The sequence shown here is derived from an EMBL/GenBank/DDBJ whole genome shotgun (WGS) entry which is preliminary data.</text>
</comment>
<dbReference type="Gene3D" id="3.90.950.10">
    <property type="match status" value="1"/>
</dbReference>
<gene>
    <name evidence="3" type="ORF">FSP39_012123</name>
</gene>
<organism evidence="3 4">
    <name type="scientific">Pinctada imbricata</name>
    <name type="common">Atlantic pearl-oyster</name>
    <name type="synonym">Pinctada martensii</name>
    <dbReference type="NCBI Taxonomy" id="66713"/>
    <lineage>
        <taxon>Eukaryota</taxon>
        <taxon>Metazoa</taxon>
        <taxon>Spiralia</taxon>
        <taxon>Lophotrochozoa</taxon>
        <taxon>Mollusca</taxon>
        <taxon>Bivalvia</taxon>
        <taxon>Autobranchia</taxon>
        <taxon>Pteriomorphia</taxon>
        <taxon>Pterioida</taxon>
        <taxon>Pterioidea</taxon>
        <taxon>Pteriidae</taxon>
        <taxon>Pinctada</taxon>
    </lineage>
</organism>
<evidence type="ECO:0000313" key="3">
    <source>
        <dbReference type="EMBL" id="KAK3099936.1"/>
    </source>
</evidence>
<keyword evidence="4" id="KW-1185">Reference proteome</keyword>
<comment type="cofactor">
    <cofactor evidence="1">
        <name>a divalent metal cation</name>
        <dbReference type="ChEBI" id="CHEBI:60240"/>
    </cofactor>
</comment>
<evidence type="ECO:0008006" key="5">
    <source>
        <dbReference type="Google" id="ProtNLM"/>
    </source>
</evidence>
<dbReference type="CDD" id="cd00555">
    <property type="entry name" value="Maf"/>
    <property type="match status" value="1"/>
</dbReference>
<sequence>MLQPVLHQLNSQRLVLASGSPRRKQILENIGLKFDVIPSNFEENLDKSSFKHPADYARETAKRKALEVAKRLQGSDNPADLVIGADTVITQDDMLFEKPSNKEHAREMLTKFSGGSHFVCTGVILVAPKASKVYKGTQSIDDFSITEFDSRTEVFMSKLSQEVIDAYVETGESFDKAGGYGIQAVGGTLIEGIKGDYFNVMGFPLHKFCVELMKIYNRPDK</sequence>
<accession>A0AA89C8T2</accession>
<dbReference type="PIRSF" id="PIRSF006305">
    <property type="entry name" value="Maf"/>
    <property type="match status" value="1"/>
</dbReference>
<dbReference type="NCBIfam" id="TIGR00172">
    <property type="entry name" value="maf"/>
    <property type="match status" value="1"/>
</dbReference>
<dbReference type="Proteomes" id="UP001186944">
    <property type="component" value="Unassembled WGS sequence"/>
</dbReference>